<dbReference type="InterPro" id="IPR011991">
    <property type="entry name" value="ArsR-like_HTH"/>
</dbReference>
<dbReference type="InterPro" id="IPR001845">
    <property type="entry name" value="HTH_ArsR_DNA-bd_dom"/>
</dbReference>
<dbReference type="PANTHER" id="PTHR33154:SF12">
    <property type="entry name" value="TRANSCRIPTIONAL REGULATORY PROTEIN"/>
    <property type="match status" value="1"/>
</dbReference>
<dbReference type="Pfam" id="PF12840">
    <property type="entry name" value="HTH_20"/>
    <property type="match status" value="1"/>
</dbReference>
<evidence type="ECO:0000313" key="6">
    <source>
        <dbReference type="EMBL" id="GII35487.1"/>
    </source>
</evidence>
<feature type="domain" description="HTH arsR-type" evidence="5">
    <location>
        <begin position="10"/>
        <end position="105"/>
    </location>
</feature>
<reference evidence="6 7" key="1">
    <citation type="submission" date="2021-01" db="EMBL/GenBank/DDBJ databases">
        <title>Whole genome shotgun sequence of Planotetraspora phitsanulokensis NBRC 104273.</title>
        <authorList>
            <person name="Komaki H."/>
            <person name="Tamura T."/>
        </authorList>
    </citation>
    <scope>NUCLEOTIDE SEQUENCE [LARGE SCALE GENOMIC DNA]</scope>
    <source>
        <strain evidence="6 7">NBRC 104273</strain>
    </source>
</reference>
<feature type="compositionally biased region" description="Basic and acidic residues" evidence="4">
    <location>
        <begin position="142"/>
        <end position="159"/>
    </location>
</feature>
<keyword evidence="2" id="KW-0238">DNA-binding</keyword>
<evidence type="ECO:0000256" key="1">
    <source>
        <dbReference type="ARBA" id="ARBA00023015"/>
    </source>
</evidence>
<gene>
    <name evidence="6" type="ORF">Pph01_04900</name>
</gene>
<dbReference type="RefSeq" id="WP_204071197.1">
    <property type="nucleotide sequence ID" value="NZ_BAABHI010000039.1"/>
</dbReference>
<dbReference type="SMART" id="SM00418">
    <property type="entry name" value="HTH_ARSR"/>
    <property type="match status" value="1"/>
</dbReference>
<sequence length="167" mass="16992">MSGNSRELAHPDAADLALTDVLFALSDPSRLAIVRSLVEGPIEVAACQPAGAEIPKSTLSHHLKTLREAGVIRNVPSGRQRYVSLRSGDLDGRFPGLLTAVLGAAPGPAADPAPDVAPILAAGSSRGTARKETSGAAPSGDTPRKPRSETPGDAPHDTEGAPLGARS</sequence>
<dbReference type="PRINTS" id="PR00778">
    <property type="entry name" value="HTHARSR"/>
</dbReference>
<evidence type="ECO:0000256" key="2">
    <source>
        <dbReference type="ARBA" id="ARBA00023125"/>
    </source>
</evidence>
<evidence type="ECO:0000259" key="5">
    <source>
        <dbReference type="PROSITE" id="PS50987"/>
    </source>
</evidence>
<evidence type="ECO:0000313" key="7">
    <source>
        <dbReference type="Proteomes" id="UP000622547"/>
    </source>
</evidence>
<evidence type="ECO:0000256" key="4">
    <source>
        <dbReference type="SAM" id="MobiDB-lite"/>
    </source>
</evidence>
<feature type="region of interest" description="Disordered" evidence="4">
    <location>
        <begin position="106"/>
        <end position="167"/>
    </location>
</feature>
<dbReference type="EMBL" id="BOOP01000001">
    <property type="protein sequence ID" value="GII35487.1"/>
    <property type="molecule type" value="Genomic_DNA"/>
</dbReference>
<keyword evidence="7" id="KW-1185">Reference proteome</keyword>
<keyword evidence="1" id="KW-0805">Transcription regulation</keyword>
<feature type="compositionally biased region" description="Low complexity" evidence="4">
    <location>
        <begin position="106"/>
        <end position="122"/>
    </location>
</feature>
<dbReference type="PANTHER" id="PTHR33154">
    <property type="entry name" value="TRANSCRIPTIONAL REGULATOR, ARSR FAMILY"/>
    <property type="match status" value="1"/>
</dbReference>
<evidence type="ECO:0000256" key="3">
    <source>
        <dbReference type="ARBA" id="ARBA00023163"/>
    </source>
</evidence>
<accession>A0A8J3U1Z2</accession>
<dbReference type="SUPFAM" id="SSF46785">
    <property type="entry name" value="Winged helix' DNA-binding domain"/>
    <property type="match status" value="1"/>
</dbReference>
<name>A0A8J3U1Z2_9ACTN</name>
<comment type="caution">
    <text evidence="6">The sequence shown here is derived from an EMBL/GenBank/DDBJ whole genome shotgun (WGS) entry which is preliminary data.</text>
</comment>
<dbReference type="CDD" id="cd00090">
    <property type="entry name" value="HTH_ARSR"/>
    <property type="match status" value="1"/>
</dbReference>
<dbReference type="Proteomes" id="UP000622547">
    <property type="component" value="Unassembled WGS sequence"/>
</dbReference>
<proteinExistence type="predicted"/>
<dbReference type="InterPro" id="IPR036388">
    <property type="entry name" value="WH-like_DNA-bd_sf"/>
</dbReference>
<dbReference type="Gene3D" id="1.10.10.10">
    <property type="entry name" value="Winged helix-like DNA-binding domain superfamily/Winged helix DNA-binding domain"/>
    <property type="match status" value="1"/>
</dbReference>
<dbReference type="AlphaFoldDB" id="A0A8J3U1Z2"/>
<dbReference type="PROSITE" id="PS50987">
    <property type="entry name" value="HTH_ARSR_2"/>
    <property type="match status" value="1"/>
</dbReference>
<dbReference type="GO" id="GO:0003677">
    <property type="term" value="F:DNA binding"/>
    <property type="evidence" value="ECO:0007669"/>
    <property type="project" value="UniProtKB-KW"/>
</dbReference>
<organism evidence="6 7">
    <name type="scientific">Planotetraspora phitsanulokensis</name>
    <dbReference type="NCBI Taxonomy" id="575192"/>
    <lineage>
        <taxon>Bacteria</taxon>
        <taxon>Bacillati</taxon>
        <taxon>Actinomycetota</taxon>
        <taxon>Actinomycetes</taxon>
        <taxon>Streptosporangiales</taxon>
        <taxon>Streptosporangiaceae</taxon>
        <taxon>Planotetraspora</taxon>
    </lineage>
</organism>
<dbReference type="InterPro" id="IPR036390">
    <property type="entry name" value="WH_DNA-bd_sf"/>
</dbReference>
<keyword evidence="3" id="KW-0804">Transcription</keyword>
<dbReference type="InterPro" id="IPR051081">
    <property type="entry name" value="HTH_MetalResp_TranReg"/>
</dbReference>
<dbReference type="GO" id="GO:0003700">
    <property type="term" value="F:DNA-binding transcription factor activity"/>
    <property type="evidence" value="ECO:0007669"/>
    <property type="project" value="InterPro"/>
</dbReference>
<protein>
    <recommendedName>
        <fullName evidence="5">HTH arsR-type domain-containing protein</fullName>
    </recommendedName>
</protein>